<dbReference type="InterPro" id="IPR036249">
    <property type="entry name" value="Thioredoxin-like_sf"/>
</dbReference>
<reference evidence="3" key="1">
    <citation type="submission" date="2019-12" db="EMBL/GenBank/DDBJ databases">
        <title>Complete genome of Terracaulis silvestris 0127_4.</title>
        <authorList>
            <person name="Vieira S."/>
            <person name="Riedel T."/>
            <person name="Sproer C."/>
            <person name="Pascual J."/>
            <person name="Boedeker C."/>
            <person name="Overmann J."/>
        </authorList>
    </citation>
    <scope>NUCLEOTIDE SEQUENCE [LARGE SCALE GENOMIC DNA]</scope>
    <source>
        <strain evidence="3">0127_4</strain>
    </source>
</reference>
<feature type="chain" id="PRO_5026115466" evidence="1">
    <location>
        <begin position="19"/>
        <end position="225"/>
    </location>
</feature>
<keyword evidence="3" id="KW-1185">Reference proteome</keyword>
<name>A0A6I6MP69_9CAUL</name>
<accession>A0A6I6MP69</accession>
<dbReference type="Proteomes" id="UP000431269">
    <property type="component" value="Chromosome"/>
</dbReference>
<dbReference type="SUPFAM" id="SSF52833">
    <property type="entry name" value="Thioredoxin-like"/>
    <property type="match status" value="1"/>
</dbReference>
<dbReference type="KEGG" id="tsv:DSM104635_00162"/>
<gene>
    <name evidence="2" type="ORF">DSM104635_00162</name>
</gene>
<sequence>MRYVAPLLVALLLLNGCAPEVPTASSSEALPVSSFPINFDPLCGGRPAGRAARIYDECGSQMDIFQRALEEAQATGKTVIVSYGAEWCVWCHVFDSHVNGATGRFNYPNTPSWTSVERSRRDVPRDARALNQFASENIILAHIEGDKSPDGRAVLEATGAATHFSGGLPFIFSVTPEGRFGAAVDLEHLDAEQAAPFYQGYDRAVLLAELRRVRNIARSAPSTAP</sequence>
<dbReference type="AlphaFoldDB" id="A0A6I6MP69"/>
<proteinExistence type="predicted"/>
<evidence type="ECO:0000256" key="1">
    <source>
        <dbReference type="SAM" id="SignalP"/>
    </source>
</evidence>
<evidence type="ECO:0000313" key="2">
    <source>
        <dbReference type="EMBL" id="QGZ93352.1"/>
    </source>
</evidence>
<evidence type="ECO:0000313" key="3">
    <source>
        <dbReference type="Proteomes" id="UP000431269"/>
    </source>
</evidence>
<feature type="signal peptide" evidence="1">
    <location>
        <begin position="1"/>
        <end position="18"/>
    </location>
</feature>
<dbReference type="Gene3D" id="3.40.30.10">
    <property type="entry name" value="Glutaredoxin"/>
    <property type="match status" value="1"/>
</dbReference>
<organism evidence="2 3">
    <name type="scientific">Terricaulis silvestris</name>
    <dbReference type="NCBI Taxonomy" id="2686094"/>
    <lineage>
        <taxon>Bacteria</taxon>
        <taxon>Pseudomonadati</taxon>
        <taxon>Pseudomonadota</taxon>
        <taxon>Alphaproteobacteria</taxon>
        <taxon>Caulobacterales</taxon>
        <taxon>Caulobacteraceae</taxon>
        <taxon>Terricaulis</taxon>
    </lineage>
</organism>
<keyword evidence="1" id="KW-0732">Signal</keyword>
<protein>
    <submittedName>
        <fullName evidence="2">Uncharacterized protein</fullName>
    </submittedName>
</protein>
<dbReference type="EMBL" id="CP047045">
    <property type="protein sequence ID" value="QGZ93352.1"/>
    <property type="molecule type" value="Genomic_DNA"/>
</dbReference>